<feature type="transmembrane region" description="Helical" evidence="7">
    <location>
        <begin position="334"/>
        <end position="352"/>
    </location>
</feature>
<evidence type="ECO:0000256" key="4">
    <source>
        <dbReference type="ARBA" id="ARBA00022692"/>
    </source>
</evidence>
<dbReference type="InterPro" id="IPR039309">
    <property type="entry name" value="BT1"/>
</dbReference>
<accession>A0A485LIG5</accession>
<evidence type="ECO:0000256" key="2">
    <source>
        <dbReference type="ARBA" id="ARBA00007015"/>
    </source>
</evidence>
<feature type="transmembrane region" description="Helical" evidence="7">
    <location>
        <begin position="213"/>
        <end position="232"/>
    </location>
</feature>
<dbReference type="Pfam" id="PF03092">
    <property type="entry name" value="BT1"/>
    <property type="match status" value="1"/>
</dbReference>
<feature type="transmembrane region" description="Helical" evidence="7">
    <location>
        <begin position="472"/>
        <end position="495"/>
    </location>
</feature>
<feature type="transmembrane region" description="Helical" evidence="7">
    <location>
        <begin position="174"/>
        <end position="192"/>
    </location>
</feature>
<keyword evidence="6 7" id="KW-0472">Membrane</keyword>
<feature type="transmembrane region" description="Helical" evidence="7">
    <location>
        <begin position="507"/>
        <end position="529"/>
    </location>
</feature>
<gene>
    <name evidence="9" type="primary">Aste57867_19948</name>
    <name evidence="8" type="ORF">As57867_019882</name>
    <name evidence="9" type="ORF">ASTE57867_19948</name>
</gene>
<reference evidence="9 10" key="1">
    <citation type="submission" date="2019-03" db="EMBL/GenBank/DDBJ databases">
        <authorList>
            <person name="Gaulin E."/>
            <person name="Dumas B."/>
        </authorList>
    </citation>
    <scope>NUCLEOTIDE SEQUENCE [LARGE SCALE GENOMIC DNA]</scope>
    <source>
        <strain evidence="9">CBS 568.67</strain>
    </source>
</reference>
<feature type="transmembrane region" description="Helical" evidence="7">
    <location>
        <begin position="128"/>
        <end position="147"/>
    </location>
</feature>
<evidence type="ECO:0000313" key="8">
    <source>
        <dbReference type="EMBL" id="KAF0688432.1"/>
    </source>
</evidence>
<sequence>MVQHPKSLELQERLSYLSADRSTPADNYVDGKTPVSIEDLEHGGALREGDAPVYTSPEVLAVLGQYFCVGILYGALPQVPYSILVQYFHITGAQYTSARALINLGWSFKVFVGMLSDMCPILGYRRKSYMMLGWTLCGICLTILASLSHGDPYDLALDKTDPYNVDVNARGTRIGLLCTLATIGYILADVPADAMVVEYAQREPEHVRGRMQTLIYGVRTLTSLTTTLIVGICLNSDKYLGTFDWDMGLNNFFIMLAVPSFAAVPMTYWFIVDPKKEAVVWSVYRDQFWALVQRRCVWQLMLFNFFFQLFAANCTTTAAPYVQSVWAGVENVNSSIMSAIGSIIFAIILAIMGKWGTMWNWRIWLAATTLATNAVDAVVNYLTIYGFVRNQWFYVGVPLIENVPGAVQFIITTFAIVEVADVGNEGIIYGLLTTCSNMASPFGTMLTNWYCDSFRITTEDVLRDDDDVRNQVAYTFAIYYSFTAFACTLVVFYPSQKKMLGEWKRDGGLYPIVGGATLLMGAIMLTTAVTSNVLSMFQSTKCLRFAGGHGCTN</sequence>
<keyword evidence="4 7" id="KW-0812">Transmembrane</keyword>
<evidence type="ECO:0000256" key="6">
    <source>
        <dbReference type="ARBA" id="ARBA00023136"/>
    </source>
</evidence>
<keyword evidence="3" id="KW-0813">Transport</keyword>
<comment type="subcellular location">
    <subcellularLocation>
        <location evidence="1">Membrane</location>
        <topology evidence="1">Multi-pass membrane protein</topology>
    </subcellularLocation>
</comment>
<dbReference type="InterPro" id="IPR036259">
    <property type="entry name" value="MFS_trans_sf"/>
</dbReference>
<reference evidence="8" key="2">
    <citation type="submission" date="2019-06" db="EMBL/GenBank/DDBJ databases">
        <title>Genomics analysis of Aphanomyces spp. identifies a new class of oomycete effector associated with host adaptation.</title>
        <authorList>
            <person name="Gaulin E."/>
        </authorList>
    </citation>
    <scope>NUCLEOTIDE SEQUENCE</scope>
    <source>
        <strain evidence="8">CBS 578.67</strain>
    </source>
</reference>
<dbReference type="PANTHER" id="PTHR31585">
    <property type="entry name" value="FOLATE-BIOPTERIN TRANSPORTER 1, CHLOROPLASTIC"/>
    <property type="match status" value="1"/>
</dbReference>
<dbReference type="SUPFAM" id="SSF103473">
    <property type="entry name" value="MFS general substrate transporter"/>
    <property type="match status" value="1"/>
</dbReference>
<organism evidence="9 10">
    <name type="scientific">Aphanomyces stellatus</name>
    <dbReference type="NCBI Taxonomy" id="120398"/>
    <lineage>
        <taxon>Eukaryota</taxon>
        <taxon>Sar</taxon>
        <taxon>Stramenopiles</taxon>
        <taxon>Oomycota</taxon>
        <taxon>Saprolegniomycetes</taxon>
        <taxon>Saprolegniales</taxon>
        <taxon>Verrucalvaceae</taxon>
        <taxon>Aphanomyces</taxon>
    </lineage>
</organism>
<dbReference type="PANTHER" id="PTHR31585:SF5">
    <property type="entry name" value="RNA-BINDING S4 DOMAIN-CONTAINING PROTEIN"/>
    <property type="match status" value="1"/>
</dbReference>
<evidence type="ECO:0000256" key="3">
    <source>
        <dbReference type="ARBA" id="ARBA00022448"/>
    </source>
</evidence>
<evidence type="ECO:0000313" key="9">
    <source>
        <dbReference type="EMBL" id="VFT96645.1"/>
    </source>
</evidence>
<feature type="transmembrane region" description="Helical" evidence="7">
    <location>
        <begin position="364"/>
        <end position="388"/>
    </location>
</feature>
<evidence type="ECO:0000313" key="10">
    <source>
        <dbReference type="Proteomes" id="UP000332933"/>
    </source>
</evidence>
<dbReference type="Proteomes" id="UP000332933">
    <property type="component" value="Unassembled WGS sequence"/>
</dbReference>
<dbReference type="OrthoDB" id="60876at2759"/>
<dbReference type="GO" id="GO:0016020">
    <property type="term" value="C:membrane"/>
    <property type="evidence" value="ECO:0007669"/>
    <property type="project" value="UniProtKB-SubCell"/>
</dbReference>
<dbReference type="AlphaFoldDB" id="A0A485LIG5"/>
<keyword evidence="10" id="KW-1185">Reference proteome</keyword>
<proteinExistence type="inferred from homology"/>
<feature type="transmembrane region" description="Helical" evidence="7">
    <location>
        <begin position="252"/>
        <end position="271"/>
    </location>
</feature>
<evidence type="ECO:0000256" key="5">
    <source>
        <dbReference type="ARBA" id="ARBA00022989"/>
    </source>
</evidence>
<evidence type="ECO:0000256" key="1">
    <source>
        <dbReference type="ARBA" id="ARBA00004141"/>
    </source>
</evidence>
<feature type="transmembrane region" description="Helical" evidence="7">
    <location>
        <begin position="300"/>
        <end position="322"/>
    </location>
</feature>
<keyword evidence="5 7" id="KW-1133">Transmembrane helix</keyword>
<protein>
    <submittedName>
        <fullName evidence="9">Aste57867_19948 protein</fullName>
    </submittedName>
</protein>
<name>A0A485LIG5_9STRA</name>
<dbReference type="Gene3D" id="1.20.1250.20">
    <property type="entry name" value="MFS general substrate transporter like domains"/>
    <property type="match status" value="1"/>
</dbReference>
<comment type="similarity">
    <text evidence="2">Belongs to the major facilitator superfamily. Folate-biopterin transporter (TC 2.A.71) family.</text>
</comment>
<dbReference type="EMBL" id="VJMH01006725">
    <property type="protein sequence ID" value="KAF0688432.1"/>
    <property type="molecule type" value="Genomic_DNA"/>
</dbReference>
<evidence type="ECO:0000256" key="7">
    <source>
        <dbReference type="SAM" id="Phobius"/>
    </source>
</evidence>
<dbReference type="EMBL" id="CAADRA010006748">
    <property type="protein sequence ID" value="VFT96645.1"/>
    <property type="molecule type" value="Genomic_DNA"/>
</dbReference>